<feature type="region of interest" description="Disordered" evidence="11">
    <location>
        <begin position="1"/>
        <end position="22"/>
    </location>
</feature>
<evidence type="ECO:0000256" key="6">
    <source>
        <dbReference type="ARBA" id="ARBA00022786"/>
    </source>
</evidence>
<dbReference type="EMBL" id="CP063131">
    <property type="protein sequence ID" value="QOU18366.1"/>
    <property type="molecule type" value="Genomic_DNA"/>
</dbReference>
<comment type="similarity">
    <text evidence="8 10">Belongs to the E3 ubiquitin-protein ligase UBR1-like family.</text>
</comment>
<dbReference type="KEGG" id="bbrx:BRETT_000092"/>
<comment type="function">
    <text evidence="10">Ubiquitin ligase protein which is a component of the N-end rule pathway. Recognizes and binds to proteins bearing specific N-terminal residues that are destabilizing according to the N-end rule, leading to their ubiquitination and subsequent degradation.</text>
</comment>
<reference evidence="13" key="1">
    <citation type="submission" date="2020-10" db="EMBL/GenBank/DDBJ databases">
        <authorList>
            <person name="Palmer J.M."/>
        </authorList>
    </citation>
    <scope>NUCLEOTIDE SEQUENCE</scope>
    <source>
        <strain evidence="13">UCD 2041</strain>
    </source>
</reference>
<dbReference type="GO" id="GO:0016567">
    <property type="term" value="P:protein ubiquitination"/>
    <property type="evidence" value="ECO:0007669"/>
    <property type="project" value="UniProtKB-UniRule"/>
</dbReference>
<dbReference type="GO" id="GO:0061630">
    <property type="term" value="F:ubiquitin protein ligase activity"/>
    <property type="evidence" value="ECO:0007669"/>
    <property type="project" value="UniProtKB-UniRule"/>
</dbReference>
<keyword evidence="4 10" id="KW-0479">Metal-binding</keyword>
<dbReference type="FunFam" id="2.10.110.30:FF:000002">
    <property type="entry name" value="Putative e3 ubiquitin-protein ligase ubr3"/>
    <property type="match status" value="1"/>
</dbReference>
<comment type="pathway">
    <text evidence="2 10">Protein modification; protein ubiquitination.</text>
</comment>
<evidence type="ECO:0000256" key="11">
    <source>
        <dbReference type="SAM" id="MobiDB-lite"/>
    </source>
</evidence>
<dbReference type="PANTHER" id="PTHR21497:SF26">
    <property type="entry name" value="E3 UBIQUITIN-PROTEIN LIGASE UBR1"/>
    <property type="match status" value="1"/>
</dbReference>
<dbReference type="Pfam" id="PF22960">
    <property type="entry name" value="WHD_UBR1"/>
    <property type="match status" value="1"/>
</dbReference>
<dbReference type="RefSeq" id="XP_041134860.1">
    <property type="nucleotide sequence ID" value="XM_041278665.1"/>
</dbReference>
<dbReference type="GeneID" id="64572018"/>
<keyword evidence="6 10" id="KW-0833">Ubl conjugation pathway</keyword>
<dbReference type="GO" id="GO:0008270">
    <property type="term" value="F:zinc ion binding"/>
    <property type="evidence" value="ECO:0007669"/>
    <property type="project" value="UniProtKB-UniRule"/>
</dbReference>
<dbReference type="OrthoDB" id="26387at2759"/>
<dbReference type="CDD" id="cd19672">
    <property type="entry name" value="UBR-box_UBR1_like"/>
    <property type="match status" value="1"/>
</dbReference>
<dbReference type="GO" id="GO:0071596">
    <property type="term" value="P:ubiquitin-dependent protein catabolic process via the N-end rule pathway"/>
    <property type="evidence" value="ECO:0007669"/>
    <property type="project" value="UniProtKB-UniRule"/>
</dbReference>
<evidence type="ECO:0000256" key="8">
    <source>
        <dbReference type="ARBA" id="ARBA00046341"/>
    </source>
</evidence>
<dbReference type="Proteomes" id="UP000663131">
    <property type="component" value="Chromosome 3"/>
</dbReference>
<evidence type="ECO:0000256" key="1">
    <source>
        <dbReference type="ARBA" id="ARBA00000900"/>
    </source>
</evidence>
<dbReference type="GO" id="GO:0005737">
    <property type="term" value="C:cytoplasm"/>
    <property type="evidence" value="ECO:0007669"/>
    <property type="project" value="TreeGrafter"/>
</dbReference>
<evidence type="ECO:0000256" key="4">
    <source>
        <dbReference type="ARBA" id="ARBA00022723"/>
    </source>
</evidence>
<evidence type="ECO:0000256" key="9">
    <source>
        <dbReference type="PROSITE-ProRule" id="PRU00508"/>
    </source>
</evidence>
<accession>A0A871R0E9</accession>
<dbReference type="InterPro" id="IPR055194">
    <property type="entry name" value="UBR1-like_WH"/>
</dbReference>
<keyword evidence="7 10" id="KW-0862">Zinc</keyword>
<gene>
    <name evidence="13" type="ORF">BRETT_000092</name>
</gene>
<feature type="domain" description="UBR-type" evidence="12">
    <location>
        <begin position="116"/>
        <end position="187"/>
    </location>
</feature>
<dbReference type="InterPro" id="IPR003126">
    <property type="entry name" value="Znf_UBR"/>
</dbReference>
<name>A0A871R0E9_DEKBR</name>
<evidence type="ECO:0000256" key="3">
    <source>
        <dbReference type="ARBA" id="ARBA00022679"/>
    </source>
</evidence>
<evidence type="ECO:0000313" key="14">
    <source>
        <dbReference type="Proteomes" id="UP000663131"/>
    </source>
</evidence>
<sequence length="1917" mass="217123">MSEAEPSPSPPSSALDEESPLSSKSLPELLTMIPGKLEFEVHNTDPKRVSTLTLRLLYFFAAGSGKYYQDIFPWMDDPADDDFPMSIDDIWSPHDCFDDSTDEHDDASRGYSHKGRICAREIPPGEPVYNCYDCGVDPTCCMCAHCFNEREHSDHNVSRHISQGNAICDCGDVSSWKRPLDCLANKMDKRSNYGELPQGLKKNLTSAIESALDFFLDVQSLNVQVLRSTLDDRTDQEIVAADEDIDELTFLDGSKYGVETDCLCNWYLIAWNDEFHDWNTAVKTISLARNQFDEDSGQMSVNLASIIDSKGYTSIWQATKVEDLIGPFSQFRNTGMTATVLSAKTAIRLEVADAAVEFIFKIVHCTNSKISEFGMKVLSDLLLKTYPSFFYVNESKISVDDKNSLLCSDGIPLIDRGNVDIPPLSGVPNLLLQNSRSLPSTSPTRIGVKRDFTRLQLLFFLERRFPKCTRKILRTLIVPVITSTPESRTEFGMQIAEILPTLENINQYYDREWHLSLLESFRLQIYHDPCIGTALLEKGTFKNILQSALGCFLRYGKRSHGYLVYGTYAPGYYSWERRRNNTAESQIYRSAATIISFLKPGSYKILEPEYFGYVMLLVSIFDNSYEIVRKTGDHVEHEDLKYKRYFTLAVVAYDIARYIGKLVSTIKGRNEVIENAIKFTSAYLNARYKIPTGDNAAKVSSDPVSLLHPLQSLLAQLCMNYSCFNTSLLLPANCSLQSASGLDKSLCALSCGSCSSLVESDVLSAQIKTGFWIRNGNSVFSQNEISHTFYDECGCLYLEQLAIIGKVIGMKDIFNIWEFSDCILSANPIPFTETIYEDRVSPMLLEMITKLYHLFTYRLSFDSSMTRDRLFYMQTRAELAYTLCYKEKGYSDLKKQFEGVPFFDEVFEEIAKFVPPRSIRDYGHYALKESMYSKLDPFDFLNKYVSADDIQDNILEKLAATRKKKKKDIVLKPVIYKLEGVDLKKSEPLADTFKSNLFAKFLYKVLRFSIDSDQDDHIMVTLHLLHAILEDDSLRYSDNEQHISSFVDIPICNILLGIVERKSSSAILAKKAASILDILLLKDDAVLQSLIDCFGEEHIKSYRKSKHGKGLETRKERAHRLAHKRQRRILERMRGQQKEFMSRNRDFFEDSDVESPFEGEIEDQNEHTGGSNARVCILCRKPENDTEIFGIPTLISKSSVFWNLPDLFRGAVYPSSFIPGSDMSVDWNVHPRKCPRFYNKSEQMETSSSMPLFPRPCVDDVSKFGSLDDDTIRDGSVNMNGPPKNPPFCFSKHVITGCPHGMHLSCFLDMIQKKGYKVTSFLCPLCEKYCNSFIPSLHDPHIKLDPMSRPTSLNTTDIDNEAGNSRMIGHNVLDVKLRELFENREYKDTQIKKELADLGTKNKFLKCVAAEFVQCVNPEISVALLIGSTLQMFEIANRQKEVEKGISATVKSGVNFETMPKCQIENVCPASLSDISLLVLRSLIQYRVLMNLGCEKGFDYNELRKSEIGMMHYRHLGFLETILVQFFSGKESFDTIIRAVLTKFITRIVFCLMSKLSKDKTTIIFSSFCYDIKPYHAQGTEPFESFCSTLSTQLGVELLPSMKESLYSVACTWFVRYKSQIDLLAQCFNFSTTENLISNVDEVFKFANIEKTVEHSSMMAEIDSLFSLSDRSYVILDYPAPVLLQPMAPKISDYLDGSFGDTSSKSITDTKYVICMLCGQAVNRMGKHTVNCPLGPGTHCLFFSPYHNKLDLFLVPQTFVAHRDSTGDVIAHLSSPYLNKYGEAAGGLLGGGEAGTLHLDRFWYLNQCWLNQSLIASEFVSIVDTGMGDLRLNVPFTLDDDAREFFTLNLQNAPNVENNLALMNAALRLRAFPFPDEGTVEGDIEGDNDNDDDDDDDDDDDGDRIMTDDDEFDNLPW</sequence>
<dbReference type="EC" id="2.3.2.27" evidence="10"/>
<evidence type="ECO:0000313" key="13">
    <source>
        <dbReference type="EMBL" id="QOU18366.1"/>
    </source>
</evidence>
<evidence type="ECO:0000256" key="5">
    <source>
        <dbReference type="ARBA" id="ARBA00022771"/>
    </source>
</evidence>
<dbReference type="PANTHER" id="PTHR21497">
    <property type="entry name" value="UBIQUITIN LIGASE E3 ALPHA-RELATED"/>
    <property type="match status" value="1"/>
</dbReference>
<feature type="zinc finger region" description="UBR-type" evidence="9">
    <location>
        <begin position="116"/>
        <end position="187"/>
    </location>
</feature>
<keyword evidence="5 10" id="KW-0863">Zinc-finger</keyword>
<dbReference type="SMART" id="SM00396">
    <property type="entry name" value="ZnF_UBR1"/>
    <property type="match status" value="1"/>
</dbReference>
<proteinExistence type="inferred from homology"/>
<comment type="catalytic activity">
    <reaction evidence="1 10">
        <text>S-ubiquitinyl-[E2 ubiquitin-conjugating enzyme]-L-cysteine + [acceptor protein]-L-lysine = [E2 ubiquitin-conjugating enzyme]-L-cysteine + N(6)-ubiquitinyl-[acceptor protein]-L-lysine.</text>
        <dbReference type="EC" id="2.3.2.27"/>
    </reaction>
</comment>
<feature type="region of interest" description="Disordered" evidence="11">
    <location>
        <begin position="1878"/>
        <end position="1917"/>
    </location>
</feature>
<organism evidence="13 14">
    <name type="scientific">Dekkera bruxellensis</name>
    <name type="common">Brettanomyces custersii</name>
    <dbReference type="NCBI Taxonomy" id="5007"/>
    <lineage>
        <taxon>Eukaryota</taxon>
        <taxon>Fungi</taxon>
        <taxon>Dikarya</taxon>
        <taxon>Ascomycota</taxon>
        <taxon>Saccharomycotina</taxon>
        <taxon>Pichiomycetes</taxon>
        <taxon>Pichiales</taxon>
        <taxon>Pichiaceae</taxon>
        <taxon>Brettanomyces</taxon>
    </lineage>
</organism>
<dbReference type="InterPro" id="IPR039164">
    <property type="entry name" value="UBR1-like"/>
</dbReference>
<dbReference type="Pfam" id="PF02207">
    <property type="entry name" value="zf-UBR"/>
    <property type="match status" value="1"/>
</dbReference>
<keyword evidence="3 10" id="KW-0808">Transferase</keyword>
<reference evidence="13" key="2">
    <citation type="journal article" name="BMC Genomics">
        <title>New genome assemblies reveal patterns of domestication and adaptation across Brettanomyces (Dekkera) species.</title>
        <authorList>
            <person name="Roach M.J."/>
            <person name="Borneman A.R."/>
        </authorList>
    </citation>
    <scope>NUCLEOTIDE SEQUENCE</scope>
    <source>
        <strain evidence="13">UCD 2041</strain>
    </source>
</reference>
<dbReference type="UniPathway" id="UPA00143"/>
<dbReference type="Gene3D" id="2.10.110.30">
    <property type="match status" value="1"/>
</dbReference>
<evidence type="ECO:0000256" key="2">
    <source>
        <dbReference type="ARBA" id="ARBA00004906"/>
    </source>
</evidence>
<dbReference type="GO" id="GO:0000151">
    <property type="term" value="C:ubiquitin ligase complex"/>
    <property type="evidence" value="ECO:0007669"/>
    <property type="project" value="TreeGrafter"/>
</dbReference>
<protein>
    <recommendedName>
        <fullName evidence="10">E3 ubiquitin-protein ligase</fullName>
        <ecNumber evidence="10">2.3.2.27</ecNumber>
    </recommendedName>
</protein>
<evidence type="ECO:0000256" key="7">
    <source>
        <dbReference type="ARBA" id="ARBA00022833"/>
    </source>
</evidence>
<evidence type="ECO:0000256" key="10">
    <source>
        <dbReference type="RuleBase" id="RU366018"/>
    </source>
</evidence>
<dbReference type="PROSITE" id="PS51157">
    <property type="entry name" value="ZF_UBR"/>
    <property type="match status" value="1"/>
</dbReference>
<evidence type="ECO:0000259" key="12">
    <source>
        <dbReference type="PROSITE" id="PS51157"/>
    </source>
</evidence>